<protein>
    <submittedName>
        <fullName evidence="1">Uncharacterized protein</fullName>
    </submittedName>
</protein>
<keyword evidence="2" id="KW-1185">Reference proteome</keyword>
<organism evidence="1 2">
    <name type="scientific">Trichinella papuae</name>
    <dbReference type="NCBI Taxonomy" id="268474"/>
    <lineage>
        <taxon>Eukaryota</taxon>
        <taxon>Metazoa</taxon>
        <taxon>Ecdysozoa</taxon>
        <taxon>Nematoda</taxon>
        <taxon>Enoplea</taxon>
        <taxon>Dorylaimia</taxon>
        <taxon>Trichinellida</taxon>
        <taxon>Trichinellidae</taxon>
        <taxon>Trichinella</taxon>
    </lineage>
</organism>
<name>A0A0V1MGU7_9BILA</name>
<comment type="caution">
    <text evidence="1">The sequence shown here is derived from an EMBL/GenBank/DDBJ whole genome shotgun (WGS) entry which is preliminary data.</text>
</comment>
<evidence type="ECO:0000313" key="2">
    <source>
        <dbReference type="Proteomes" id="UP000054843"/>
    </source>
</evidence>
<dbReference type="Proteomes" id="UP000054843">
    <property type="component" value="Unassembled WGS sequence"/>
</dbReference>
<evidence type="ECO:0000313" key="1">
    <source>
        <dbReference type="EMBL" id="KRZ70828.1"/>
    </source>
</evidence>
<accession>A0A0V1MGU7</accession>
<reference evidence="1 2" key="1">
    <citation type="submission" date="2015-01" db="EMBL/GenBank/DDBJ databases">
        <title>Evolution of Trichinella species and genotypes.</title>
        <authorList>
            <person name="Korhonen P.K."/>
            <person name="Edoardo P."/>
            <person name="Giuseppe L.R."/>
            <person name="Gasser R.B."/>
        </authorList>
    </citation>
    <scope>NUCLEOTIDE SEQUENCE [LARGE SCALE GENOMIC DNA]</scope>
    <source>
        <strain evidence="1">ISS1980</strain>
    </source>
</reference>
<gene>
    <name evidence="1" type="ORF">T10_13495</name>
</gene>
<sequence>MDPCGCYSVLAVYFTRQTARISERRNFTINHRTGCDKLSEVATFASASQKAHGAATLTGDLAENLSENSAMPPALAPTQMLIIMQ</sequence>
<proteinExistence type="predicted"/>
<dbReference type="EMBL" id="JYDO01000107">
    <property type="protein sequence ID" value="KRZ70828.1"/>
    <property type="molecule type" value="Genomic_DNA"/>
</dbReference>
<dbReference type="AlphaFoldDB" id="A0A0V1MGU7"/>